<organism evidence="2 3">
    <name type="scientific">Dryococelus australis</name>
    <dbReference type="NCBI Taxonomy" id="614101"/>
    <lineage>
        <taxon>Eukaryota</taxon>
        <taxon>Metazoa</taxon>
        <taxon>Ecdysozoa</taxon>
        <taxon>Arthropoda</taxon>
        <taxon>Hexapoda</taxon>
        <taxon>Insecta</taxon>
        <taxon>Pterygota</taxon>
        <taxon>Neoptera</taxon>
        <taxon>Polyneoptera</taxon>
        <taxon>Phasmatodea</taxon>
        <taxon>Verophasmatodea</taxon>
        <taxon>Anareolatae</taxon>
        <taxon>Phasmatidae</taxon>
        <taxon>Eurycanthinae</taxon>
        <taxon>Dryococelus</taxon>
    </lineage>
</organism>
<name>A0ABQ9GH25_9NEOP</name>
<feature type="region of interest" description="Disordered" evidence="1">
    <location>
        <begin position="500"/>
        <end position="519"/>
    </location>
</feature>
<feature type="compositionally biased region" description="Basic and acidic residues" evidence="1">
    <location>
        <begin position="315"/>
        <end position="324"/>
    </location>
</feature>
<sequence>MERRRHAIPGETRVISSEPNGKSATFPTCELPGLTPPGIEPRLPLCEASGPARRKQTIPDTLNKFLQRKVLRPKFPPLNMSKFWFRLVALLAECEGSTAIMTRGSERTVVALSSPTTPDPSLTFRGQIKAIPTGGVRGKKKCRESCRIRCNRKKYRFHLSELSKISAHTHTLHVPLPTTEEAAVAERLARLPPSKAKPGSISGRVAGFSQVGIVPDDAVDRRVFPGISRSPPPHPFIPATLRIHFNRPHRLSRPRSLPEISLTPEVSQHMEDAAKPLTLPRADWRKFFQHVTVASWRARCKRLFHIAALRADEDEAKRSTEQRRNCKGGGRLENPDKTLRAAASSGQDSCVRKSGSDPAGNRTRFASVGCEYSIHYTTVTPTSVGYLNTLRFLREMWMETVDPQEATWLPTRLQINHHLWKQTLVKTVEPSLHKGIQCYRLLTKKSCRKADVRIHYFRKFAVDNKCAVRDVSAVEDLPRMETAKVQRLSSERPLWAHVWSNKNSEKQGHPRPSRDHTGIRSGTCVHWQRKIMRIRDVLFTCFLSYNSAKANRVRFPPRSTGISHVRNMAYVVVGRVDFSRGTPVSPALAFHRCSVLISFRPYRRSCLRCIAPTKASQILYELLPH</sequence>
<evidence type="ECO:0000313" key="3">
    <source>
        <dbReference type="Proteomes" id="UP001159363"/>
    </source>
</evidence>
<evidence type="ECO:0000256" key="1">
    <source>
        <dbReference type="SAM" id="MobiDB-lite"/>
    </source>
</evidence>
<comment type="caution">
    <text evidence="2">The sequence shown here is derived from an EMBL/GenBank/DDBJ whole genome shotgun (WGS) entry which is preliminary data.</text>
</comment>
<reference evidence="2 3" key="1">
    <citation type="submission" date="2023-02" db="EMBL/GenBank/DDBJ databases">
        <title>LHISI_Scaffold_Assembly.</title>
        <authorList>
            <person name="Stuart O.P."/>
            <person name="Cleave R."/>
            <person name="Magrath M.J.L."/>
            <person name="Mikheyev A.S."/>
        </authorList>
    </citation>
    <scope>NUCLEOTIDE SEQUENCE [LARGE SCALE GENOMIC DNA]</scope>
    <source>
        <strain evidence="2">Daus_M_001</strain>
        <tissue evidence="2">Leg muscle</tissue>
    </source>
</reference>
<accession>A0ABQ9GH25</accession>
<keyword evidence="3" id="KW-1185">Reference proteome</keyword>
<dbReference type="Proteomes" id="UP001159363">
    <property type="component" value="Chromosome 11"/>
</dbReference>
<feature type="compositionally biased region" description="Basic and acidic residues" evidence="1">
    <location>
        <begin position="503"/>
        <end position="518"/>
    </location>
</feature>
<proteinExistence type="predicted"/>
<protein>
    <submittedName>
        <fullName evidence="2">Uncharacterized protein</fullName>
    </submittedName>
</protein>
<feature type="region of interest" description="Disordered" evidence="1">
    <location>
        <begin position="314"/>
        <end position="359"/>
    </location>
</feature>
<feature type="region of interest" description="Disordered" evidence="1">
    <location>
        <begin position="1"/>
        <end position="22"/>
    </location>
</feature>
<gene>
    <name evidence="2" type="ORF">PR048_027632</name>
</gene>
<dbReference type="EMBL" id="JARBHB010000012">
    <property type="protein sequence ID" value="KAJ8871315.1"/>
    <property type="molecule type" value="Genomic_DNA"/>
</dbReference>
<evidence type="ECO:0000313" key="2">
    <source>
        <dbReference type="EMBL" id="KAJ8871315.1"/>
    </source>
</evidence>